<sequence length="301" mass="33244">MTTPRLLRSSNLKQTDKEHPQTSSIDHAVVTITQSLASNAIGILDTCYNNFRNLPEDLKGENLCDSIHQIFSRVDSDVTRVLNAYNEMVYLDQTGNKGKNTNCKLKWFSGSTKVKAEACQWKENFIPLRLFLLFGTKSRSQEFLGALKKAANAGHSLEDIWVYLVRSRLTDTPTEGFQPMDIKNFLSKNPSSLRLSAPSSNTKDTSGEAGNARERARSRSIETGRGLQASVQIDDHSSHLSEFESAPGTAEPDSVPVEEDGNLDPSQIFQPGSSLSAAFHETPPTTSKDFGVESFSQDHED</sequence>
<feature type="compositionally biased region" description="Polar residues" evidence="1">
    <location>
        <begin position="264"/>
        <end position="276"/>
    </location>
</feature>
<proteinExistence type="predicted"/>
<dbReference type="EMBL" id="LAFY01004116">
    <property type="protein sequence ID" value="KJX94823.1"/>
    <property type="molecule type" value="Genomic_DNA"/>
</dbReference>
<gene>
    <name evidence="2" type="ORF">TI39_contig4157g00004</name>
</gene>
<dbReference type="AlphaFoldDB" id="A0A0F4GBQ1"/>
<feature type="region of interest" description="Disordered" evidence="1">
    <location>
        <begin position="1"/>
        <end position="23"/>
    </location>
</feature>
<organism evidence="2 3">
    <name type="scientific">Zymoseptoria brevis</name>
    <dbReference type="NCBI Taxonomy" id="1047168"/>
    <lineage>
        <taxon>Eukaryota</taxon>
        <taxon>Fungi</taxon>
        <taxon>Dikarya</taxon>
        <taxon>Ascomycota</taxon>
        <taxon>Pezizomycotina</taxon>
        <taxon>Dothideomycetes</taxon>
        <taxon>Dothideomycetidae</taxon>
        <taxon>Mycosphaerellales</taxon>
        <taxon>Mycosphaerellaceae</taxon>
        <taxon>Zymoseptoria</taxon>
    </lineage>
</organism>
<keyword evidence="3" id="KW-1185">Reference proteome</keyword>
<feature type="region of interest" description="Disordered" evidence="1">
    <location>
        <begin position="188"/>
        <end position="301"/>
    </location>
</feature>
<name>A0A0F4GBQ1_9PEZI</name>
<feature type="compositionally biased region" description="Polar residues" evidence="1">
    <location>
        <begin position="1"/>
        <end position="13"/>
    </location>
</feature>
<reference evidence="2 3" key="1">
    <citation type="submission" date="2015-03" db="EMBL/GenBank/DDBJ databases">
        <title>RNA-seq based gene annotation and comparative genomics of four Zymoseptoria species reveal species-specific pathogenicity related genes and transposable element activity.</title>
        <authorList>
            <person name="Grandaubert J."/>
            <person name="Bhattacharyya A."/>
            <person name="Stukenbrock E.H."/>
        </authorList>
    </citation>
    <scope>NUCLEOTIDE SEQUENCE [LARGE SCALE GENOMIC DNA]</scope>
    <source>
        <strain evidence="2 3">Zb18110</strain>
    </source>
</reference>
<protein>
    <submittedName>
        <fullName evidence="2">Uncharacterized protein</fullName>
    </submittedName>
</protein>
<comment type="caution">
    <text evidence="2">The sequence shown here is derived from an EMBL/GenBank/DDBJ whole genome shotgun (WGS) entry which is preliminary data.</text>
</comment>
<accession>A0A0F4GBQ1</accession>
<feature type="compositionally biased region" description="Polar residues" evidence="1">
    <location>
        <begin position="188"/>
        <end position="204"/>
    </location>
</feature>
<feature type="compositionally biased region" description="Basic and acidic residues" evidence="1">
    <location>
        <begin position="233"/>
        <end position="242"/>
    </location>
</feature>
<evidence type="ECO:0000313" key="2">
    <source>
        <dbReference type="EMBL" id="KJX94823.1"/>
    </source>
</evidence>
<evidence type="ECO:0000256" key="1">
    <source>
        <dbReference type="SAM" id="MobiDB-lite"/>
    </source>
</evidence>
<feature type="compositionally biased region" description="Basic and acidic residues" evidence="1">
    <location>
        <begin position="211"/>
        <end position="222"/>
    </location>
</feature>
<evidence type="ECO:0000313" key="3">
    <source>
        <dbReference type="Proteomes" id="UP000033647"/>
    </source>
</evidence>
<dbReference type="Proteomes" id="UP000033647">
    <property type="component" value="Unassembled WGS sequence"/>
</dbReference>